<sequence length="57" mass="6496">MSSRSHSLFLPLALIAVGAYFLLARLGWLPSLSHWFNHWWPVALIVLGVVLLLRRLS</sequence>
<dbReference type="Proteomes" id="UP001204851">
    <property type="component" value="Unassembled WGS sequence"/>
</dbReference>
<evidence type="ECO:0000313" key="3">
    <source>
        <dbReference type="EMBL" id="MCO5979003.1"/>
    </source>
</evidence>
<keyword evidence="4" id="KW-1185">Reference proteome</keyword>
<feature type="transmembrane region" description="Helical" evidence="1">
    <location>
        <begin position="35"/>
        <end position="53"/>
    </location>
</feature>
<accession>A0ABT1BSB9</accession>
<dbReference type="InterPro" id="IPR043726">
    <property type="entry name" value="LiaI-LiaF-like_TM1"/>
</dbReference>
<evidence type="ECO:0000256" key="1">
    <source>
        <dbReference type="SAM" id="Phobius"/>
    </source>
</evidence>
<protein>
    <submittedName>
        <fullName evidence="3">DUF5668 domain-containing protein</fullName>
    </submittedName>
</protein>
<comment type="caution">
    <text evidence="3">The sequence shown here is derived from an EMBL/GenBank/DDBJ whole genome shotgun (WGS) entry which is preliminary data.</text>
</comment>
<dbReference type="EMBL" id="JAMXMC010000015">
    <property type="protein sequence ID" value="MCO5979003.1"/>
    <property type="molecule type" value="Genomic_DNA"/>
</dbReference>
<feature type="transmembrane region" description="Helical" evidence="1">
    <location>
        <begin position="7"/>
        <end position="29"/>
    </location>
</feature>
<keyword evidence="1" id="KW-1133">Transmembrane helix</keyword>
<reference evidence="3 4" key="1">
    <citation type="submission" date="2022-06" db="EMBL/GenBank/DDBJ databases">
        <title>Ideonella sp. NS12-5 Genome sequencing and assembly.</title>
        <authorList>
            <person name="Jung Y."/>
        </authorList>
    </citation>
    <scope>NUCLEOTIDE SEQUENCE [LARGE SCALE GENOMIC DNA]</scope>
    <source>
        <strain evidence="3 4">NS12-5</strain>
    </source>
</reference>
<dbReference type="Pfam" id="PF18917">
    <property type="entry name" value="LiaI-LiaF-like_TM1"/>
    <property type="match status" value="1"/>
</dbReference>
<feature type="domain" description="LiaI-LiaF-like transmembrane region" evidence="2">
    <location>
        <begin position="8"/>
        <end position="52"/>
    </location>
</feature>
<keyword evidence="1" id="KW-0472">Membrane</keyword>
<evidence type="ECO:0000313" key="4">
    <source>
        <dbReference type="Proteomes" id="UP001204851"/>
    </source>
</evidence>
<evidence type="ECO:0000259" key="2">
    <source>
        <dbReference type="Pfam" id="PF18917"/>
    </source>
</evidence>
<dbReference type="RefSeq" id="WP_252771965.1">
    <property type="nucleotide sequence ID" value="NZ_JAMXMC010000015.1"/>
</dbReference>
<gene>
    <name evidence="3" type="ORF">M0L44_20070</name>
</gene>
<name>A0ABT1BSB9_9BURK</name>
<keyword evidence="1" id="KW-0812">Transmembrane</keyword>
<organism evidence="3 4">
    <name type="scientific">Ideonella oryzae</name>
    <dbReference type="NCBI Taxonomy" id="2937441"/>
    <lineage>
        <taxon>Bacteria</taxon>
        <taxon>Pseudomonadati</taxon>
        <taxon>Pseudomonadota</taxon>
        <taxon>Betaproteobacteria</taxon>
        <taxon>Burkholderiales</taxon>
        <taxon>Sphaerotilaceae</taxon>
        <taxon>Ideonella</taxon>
    </lineage>
</organism>
<proteinExistence type="predicted"/>